<evidence type="ECO:0000256" key="6">
    <source>
        <dbReference type="SAM" id="SignalP"/>
    </source>
</evidence>
<gene>
    <name evidence="8" type="ORF">PT85_05220</name>
</gene>
<keyword evidence="4" id="KW-0788">Thiol protease</keyword>
<keyword evidence="9" id="KW-1185">Reference proteome</keyword>
<keyword evidence="5" id="KW-0175">Coiled coil</keyword>
<evidence type="ECO:0000259" key="7">
    <source>
        <dbReference type="PROSITE" id="PS51935"/>
    </source>
</evidence>
<evidence type="ECO:0000256" key="2">
    <source>
        <dbReference type="ARBA" id="ARBA00022670"/>
    </source>
</evidence>
<dbReference type="EMBL" id="JTAK01000002">
    <property type="protein sequence ID" value="KHO65470.1"/>
    <property type="molecule type" value="Genomic_DNA"/>
</dbReference>
<evidence type="ECO:0000313" key="8">
    <source>
        <dbReference type="EMBL" id="KHO65470.1"/>
    </source>
</evidence>
<comment type="similarity">
    <text evidence="1">Belongs to the peptidase C40 family.</text>
</comment>
<evidence type="ECO:0000256" key="5">
    <source>
        <dbReference type="SAM" id="Coils"/>
    </source>
</evidence>
<reference evidence="8 9" key="1">
    <citation type="submission" date="2014-11" db="EMBL/GenBank/DDBJ databases">
        <title>Genome sequence of Pseudomonas tuomuerensis JCM 14085.</title>
        <authorList>
            <person name="Shin S.-K."/>
            <person name="Yi H."/>
        </authorList>
    </citation>
    <scope>NUCLEOTIDE SEQUENCE [LARGE SCALE GENOMIC DNA]</scope>
    <source>
        <strain evidence="8 9">JCM 14085</strain>
    </source>
</reference>
<dbReference type="Pfam" id="PF00877">
    <property type="entry name" value="NLPC_P60"/>
    <property type="match status" value="1"/>
</dbReference>
<feature type="chain" id="PRO_5002084370" description="NlpC/P60 domain-containing protein" evidence="6">
    <location>
        <begin position="28"/>
        <end position="202"/>
    </location>
</feature>
<evidence type="ECO:0000313" key="9">
    <source>
        <dbReference type="Proteomes" id="UP000030980"/>
    </source>
</evidence>
<evidence type="ECO:0000256" key="3">
    <source>
        <dbReference type="ARBA" id="ARBA00022801"/>
    </source>
</evidence>
<dbReference type="AlphaFoldDB" id="A0A0B3BS86"/>
<dbReference type="RefSeq" id="WP_039606125.1">
    <property type="nucleotide sequence ID" value="NZ_FMUP01000001.1"/>
</dbReference>
<dbReference type="PROSITE" id="PS51935">
    <property type="entry name" value="NLPC_P60"/>
    <property type="match status" value="1"/>
</dbReference>
<dbReference type="STRING" id="706570.PT85_05220"/>
<name>A0A0B3BS86_9PSED</name>
<keyword evidence="2" id="KW-0645">Protease</keyword>
<dbReference type="OrthoDB" id="9807055at2"/>
<dbReference type="Gene3D" id="3.90.1720.10">
    <property type="entry name" value="endopeptidase domain like (from Nostoc punctiforme)"/>
    <property type="match status" value="1"/>
</dbReference>
<feature type="coiled-coil region" evidence="5">
    <location>
        <begin position="34"/>
        <end position="71"/>
    </location>
</feature>
<sequence length="202" mass="22850">MPNRLAALVPLALATLLVGCATTPAQSLPEHTALRETQTRLADLEAELELARQLALEQRRQERQVERLLDRGFQLVGTRYRYGGTTVKTGFDCSGFIGYLFRNEAGIRLPRSTRQLIRYDAPKVARDALQPGDIVFFSTRRHGRVDHAGIYIGDNRFIHSASRRSGVRVDRLDQGYWAPRYLQAKRVLESPPQALNLARLEP</sequence>
<dbReference type="PANTHER" id="PTHR47053">
    <property type="entry name" value="MUREIN DD-ENDOPEPTIDASE MEPH-RELATED"/>
    <property type="match status" value="1"/>
</dbReference>
<comment type="caution">
    <text evidence="8">The sequence shown here is derived from an EMBL/GenBank/DDBJ whole genome shotgun (WGS) entry which is preliminary data.</text>
</comment>
<dbReference type="InterPro" id="IPR000064">
    <property type="entry name" value="NLP_P60_dom"/>
</dbReference>
<dbReference type="InterPro" id="IPR051202">
    <property type="entry name" value="Peptidase_C40"/>
</dbReference>
<keyword evidence="3" id="KW-0378">Hydrolase</keyword>
<proteinExistence type="inferred from homology"/>
<organism evidence="8 9">
    <name type="scientific">Pseudomonas flexibilis</name>
    <dbReference type="NCBI Taxonomy" id="706570"/>
    <lineage>
        <taxon>Bacteria</taxon>
        <taxon>Pseudomonadati</taxon>
        <taxon>Pseudomonadota</taxon>
        <taxon>Gammaproteobacteria</taxon>
        <taxon>Pseudomonadales</taxon>
        <taxon>Pseudomonadaceae</taxon>
        <taxon>Pseudomonas</taxon>
    </lineage>
</organism>
<feature type="domain" description="NlpC/P60" evidence="7">
    <location>
        <begin position="62"/>
        <end position="188"/>
    </location>
</feature>
<dbReference type="PANTHER" id="PTHR47053:SF1">
    <property type="entry name" value="MUREIN DD-ENDOPEPTIDASE MEPH-RELATED"/>
    <property type="match status" value="1"/>
</dbReference>
<dbReference type="InterPro" id="IPR038765">
    <property type="entry name" value="Papain-like_cys_pep_sf"/>
</dbReference>
<dbReference type="GO" id="GO:0006508">
    <property type="term" value="P:proteolysis"/>
    <property type="evidence" value="ECO:0007669"/>
    <property type="project" value="UniProtKB-KW"/>
</dbReference>
<dbReference type="PROSITE" id="PS51257">
    <property type="entry name" value="PROKAR_LIPOPROTEIN"/>
    <property type="match status" value="1"/>
</dbReference>
<keyword evidence="6" id="KW-0732">Signal</keyword>
<accession>A0A0B3BS86</accession>
<dbReference type="GO" id="GO:0008234">
    <property type="term" value="F:cysteine-type peptidase activity"/>
    <property type="evidence" value="ECO:0007669"/>
    <property type="project" value="UniProtKB-KW"/>
</dbReference>
<dbReference type="SUPFAM" id="SSF54001">
    <property type="entry name" value="Cysteine proteinases"/>
    <property type="match status" value="1"/>
</dbReference>
<evidence type="ECO:0000256" key="4">
    <source>
        <dbReference type="ARBA" id="ARBA00022807"/>
    </source>
</evidence>
<dbReference type="Proteomes" id="UP000030980">
    <property type="component" value="Unassembled WGS sequence"/>
</dbReference>
<protein>
    <recommendedName>
        <fullName evidence="7">NlpC/P60 domain-containing protein</fullName>
    </recommendedName>
</protein>
<feature type="signal peptide" evidence="6">
    <location>
        <begin position="1"/>
        <end position="27"/>
    </location>
</feature>
<evidence type="ECO:0000256" key="1">
    <source>
        <dbReference type="ARBA" id="ARBA00007074"/>
    </source>
</evidence>